<dbReference type="STRING" id="1921010.MMIC_P2092"/>
<evidence type="ECO:0000313" key="6">
    <source>
        <dbReference type="Proteomes" id="UP000231632"/>
    </source>
</evidence>
<dbReference type="AlphaFoldDB" id="A0A1L8CQE6"/>
<comment type="caution">
    <text evidence="5">The sequence shown here is derived from an EMBL/GenBank/DDBJ whole genome shotgun (WGS) entry which is preliminary data.</text>
</comment>
<evidence type="ECO:0000256" key="1">
    <source>
        <dbReference type="ARBA" id="ARBA00022793"/>
    </source>
</evidence>
<keyword evidence="2" id="KW-0865">Zymogen</keyword>
<dbReference type="EC" id="4.1.1.65" evidence="5"/>
<dbReference type="PANTHER" id="PTHR10067:SF17">
    <property type="entry name" value="PHOSPHATIDYLSERINE DECARBOXYLASE PROENZYME 2"/>
    <property type="match status" value="1"/>
</dbReference>
<dbReference type="RefSeq" id="WP_072660419.1">
    <property type="nucleotide sequence ID" value="NZ_BDFD01000021.1"/>
</dbReference>
<organism evidence="5 6">
    <name type="scientific">Mariprofundus micogutta</name>
    <dbReference type="NCBI Taxonomy" id="1921010"/>
    <lineage>
        <taxon>Bacteria</taxon>
        <taxon>Pseudomonadati</taxon>
        <taxon>Pseudomonadota</taxon>
        <taxon>Candidatius Mariprofundia</taxon>
        <taxon>Mariprofundales</taxon>
        <taxon>Mariprofundaceae</taxon>
        <taxon>Mariprofundus</taxon>
    </lineage>
</organism>
<evidence type="ECO:0000256" key="4">
    <source>
        <dbReference type="ARBA" id="ARBA00023317"/>
    </source>
</evidence>
<evidence type="ECO:0000256" key="3">
    <source>
        <dbReference type="ARBA" id="ARBA00023239"/>
    </source>
</evidence>
<dbReference type="EMBL" id="BDFD01000021">
    <property type="protein sequence ID" value="GAV21113.1"/>
    <property type="molecule type" value="Genomic_DNA"/>
</dbReference>
<accession>A0A1L8CQE6</accession>
<dbReference type="Pfam" id="PF02666">
    <property type="entry name" value="PS_Dcarbxylase"/>
    <property type="match status" value="1"/>
</dbReference>
<dbReference type="InterPro" id="IPR003817">
    <property type="entry name" value="PS_Dcarbxylase"/>
</dbReference>
<reference evidence="5 6" key="1">
    <citation type="journal article" date="2017" name="Arch. Microbiol.">
        <title>Mariprofundus micogutta sp. nov., a novel iron-oxidizing zetaproteobacterium isolated from a deep-sea hydrothermal field at the Bayonnaise knoll of the Izu-Ogasawara arc, and a description of Mariprofundales ord. nov. and Zetaproteobacteria classis nov.</title>
        <authorList>
            <person name="Makita H."/>
            <person name="Tanaka E."/>
            <person name="Mitsunobu S."/>
            <person name="Miyazaki M."/>
            <person name="Nunoura T."/>
            <person name="Uematsu K."/>
            <person name="Takaki Y."/>
            <person name="Nishi S."/>
            <person name="Shimamura S."/>
            <person name="Takai K."/>
        </authorList>
    </citation>
    <scope>NUCLEOTIDE SEQUENCE [LARGE SCALE GENOMIC DNA]</scope>
    <source>
        <strain evidence="5 6">ET2</strain>
    </source>
</reference>
<protein>
    <submittedName>
        <fullName evidence="5">Phosphatidylserine decarboxylase</fullName>
        <ecNumber evidence="5">4.1.1.65</ecNumber>
    </submittedName>
</protein>
<keyword evidence="4" id="KW-0670">Pyruvate</keyword>
<keyword evidence="3 5" id="KW-0456">Lyase</keyword>
<keyword evidence="1" id="KW-0210">Decarboxylase</keyword>
<dbReference type="OrthoDB" id="5289917at2"/>
<evidence type="ECO:0000256" key="2">
    <source>
        <dbReference type="ARBA" id="ARBA00023145"/>
    </source>
</evidence>
<dbReference type="GO" id="GO:0004609">
    <property type="term" value="F:phosphatidylserine decarboxylase activity"/>
    <property type="evidence" value="ECO:0007669"/>
    <property type="project" value="UniProtKB-EC"/>
</dbReference>
<gene>
    <name evidence="5" type="ORF">MMIC_P2092</name>
</gene>
<sequence>MSQGFEIQIFNRRENRMDIEKVYGDGMVKFAYGNPIGRLLGPLIASKMFSQMYGKSQDSIKSAQKVAPFLKNFNIQIDQYQKGSFTENPIETSYKSFNEFFIREFQEGQRTFTKNDDEMGAFAEARYFGHECMSDDLNIPVKGSMLRAVDLIGDDELAKDFIGGPLMIARLCPVDYHRYHYPDDGKTLQAFSVPGDLHSVNPLALKFRQDIFIKNDRRVSILETEHFGKLAYIEVGATCVGKIVQSFDESKPFKKGDEKGYFLFGGSTVVLCGEKGKWSPSEDMLANTLAGIETYIQLGDVVAQAS</sequence>
<proteinExistence type="predicted"/>
<dbReference type="Proteomes" id="UP000231632">
    <property type="component" value="Unassembled WGS sequence"/>
</dbReference>
<keyword evidence="6" id="KW-1185">Reference proteome</keyword>
<dbReference type="GO" id="GO:0008654">
    <property type="term" value="P:phospholipid biosynthetic process"/>
    <property type="evidence" value="ECO:0007669"/>
    <property type="project" value="InterPro"/>
</dbReference>
<evidence type="ECO:0000313" key="5">
    <source>
        <dbReference type="EMBL" id="GAV21113.1"/>
    </source>
</evidence>
<name>A0A1L8CQE6_9PROT</name>
<dbReference type="PANTHER" id="PTHR10067">
    <property type="entry name" value="PHOSPHATIDYLSERINE DECARBOXYLASE"/>
    <property type="match status" value="1"/>
</dbReference>